<evidence type="ECO:0000256" key="6">
    <source>
        <dbReference type="ARBA" id="ARBA00043167"/>
    </source>
</evidence>
<keyword evidence="7" id="KW-0862">Zinc</keyword>
<dbReference type="Proteomes" id="UP001159428">
    <property type="component" value="Unassembled WGS sequence"/>
</dbReference>
<name>A0AAU9X627_9CNID</name>
<evidence type="ECO:0000256" key="2">
    <source>
        <dbReference type="ARBA" id="ARBA00022963"/>
    </source>
</evidence>
<dbReference type="Pfam" id="PF13091">
    <property type="entry name" value="PLDc_2"/>
    <property type="match status" value="1"/>
</dbReference>
<feature type="domain" description="PLD phosphodiesterase" evidence="9">
    <location>
        <begin position="165"/>
        <end position="192"/>
    </location>
</feature>
<evidence type="ECO:0000313" key="11">
    <source>
        <dbReference type="EMBL" id="CAH3137655.1"/>
    </source>
</evidence>
<keyword evidence="8" id="KW-0812">Transmembrane</keyword>
<evidence type="ECO:0000256" key="7">
    <source>
        <dbReference type="PROSITE-ProRule" id="PRU00723"/>
    </source>
</evidence>
<dbReference type="PROSITE" id="PS50103">
    <property type="entry name" value="ZF_C3H1"/>
    <property type="match status" value="1"/>
</dbReference>
<feature type="domain" description="C3H1-type" evidence="10">
    <location>
        <begin position="65"/>
        <end position="92"/>
    </location>
</feature>
<dbReference type="PROSITE" id="PS50035">
    <property type="entry name" value="PLD"/>
    <property type="match status" value="1"/>
</dbReference>
<evidence type="ECO:0000256" key="8">
    <source>
        <dbReference type="SAM" id="Phobius"/>
    </source>
</evidence>
<keyword evidence="2" id="KW-0442">Lipid degradation</keyword>
<feature type="zinc finger region" description="C3H1-type" evidence="7">
    <location>
        <begin position="65"/>
        <end position="92"/>
    </location>
</feature>
<keyword evidence="3" id="KW-0443">Lipid metabolism</keyword>
<dbReference type="InterPro" id="IPR025202">
    <property type="entry name" value="PLD-like_dom"/>
</dbReference>
<dbReference type="GO" id="GO:0034587">
    <property type="term" value="P:piRNA processing"/>
    <property type="evidence" value="ECO:0007669"/>
    <property type="project" value="TreeGrafter"/>
</dbReference>
<keyword evidence="7" id="KW-0863">Zinc-finger</keyword>
<dbReference type="AlphaFoldDB" id="A0AAU9X627"/>
<keyword evidence="8" id="KW-1133">Transmembrane helix</keyword>
<dbReference type="SUPFAM" id="SSF56024">
    <property type="entry name" value="Phospholipase D/nuclease"/>
    <property type="match status" value="1"/>
</dbReference>
<dbReference type="EMBL" id="CALNXJ010000031">
    <property type="protein sequence ID" value="CAH3137655.1"/>
    <property type="molecule type" value="Genomic_DNA"/>
</dbReference>
<keyword evidence="8" id="KW-0472">Membrane</keyword>
<dbReference type="SMART" id="SM00155">
    <property type="entry name" value="PLDc"/>
    <property type="match status" value="1"/>
</dbReference>
<dbReference type="Gene3D" id="3.30.870.10">
    <property type="entry name" value="Endonuclease Chain A"/>
    <property type="match status" value="1"/>
</dbReference>
<dbReference type="GO" id="GO:0016891">
    <property type="term" value="F:RNA endonuclease activity producing 5'-phosphomonoesters, hydrolytic mechanism"/>
    <property type="evidence" value="ECO:0007669"/>
    <property type="project" value="TreeGrafter"/>
</dbReference>
<dbReference type="GO" id="GO:0008270">
    <property type="term" value="F:zinc ion binding"/>
    <property type="evidence" value="ECO:0007669"/>
    <property type="project" value="UniProtKB-KW"/>
</dbReference>
<gene>
    <name evidence="11" type="ORF">PMEA_00018197</name>
</gene>
<evidence type="ECO:0000256" key="1">
    <source>
        <dbReference type="ARBA" id="ARBA00022801"/>
    </source>
</evidence>
<evidence type="ECO:0000259" key="10">
    <source>
        <dbReference type="PROSITE" id="PS50103"/>
    </source>
</evidence>
<dbReference type="InterPro" id="IPR051406">
    <property type="entry name" value="PLD_domain"/>
</dbReference>
<accession>A0AAU9X627</accession>
<keyword evidence="1" id="KW-0378">Hydrolase</keyword>
<evidence type="ECO:0000256" key="5">
    <source>
        <dbReference type="ARBA" id="ARBA00040549"/>
    </source>
</evidence>
<dbReference type="InterPro" id="IPR001736">
    <property type="entry name" value="PLipase_D/transphosphatidylase"/>
</dbReference>
<reference evidence="11 12" key="1">
    <citation type="submission" date="2022-05" db="EMBL/GenBank/DDBJ databases">
        <authorList>
            <consortium name="Genoscope - CEA"/>
            <person name="William W."/>
        </authorList>
    </citation>
    <scope>NUCLEOTIDE SEQUENCE [LARGE SCALE GENOMIC DNA]</scope>
</reference>
<dbReference type="InterPro" id="IPR000571">
    <property type="entry name" value="Znf_CCCH"/>
</dbReference>
<sequence length="232" mass="26407">MAVISCLKSVILPRLDISRLLRICCVFGVSVQTVYMFVLIVREALKSSSEKTNSRQSAAQVLFFPDKVFACQQFLFNGGCSRKNCQFSHEESSLSKLVRVLSEAKQSLDVCVFTINCRELADAVIRQHKNGVVVRVLTDDEQMGSTGSQIEKFRREGIQVRHDLSSFFMHHKFAIIDRKTLVNGSFNWTRQAVTGNRENVVISSEEFVVTSFAEEFEKLWEEYDPSKRFGVS</sequence>
<dbReference type="GO" id="GO:0005739">
    <property type="term" value="C:mitochondrion"/>
    <property type="evidence" value="ECO:0007669"/>
    <property type="project" value="TreeGrafter"/>
</dbReference>
<evidence type="ECO:0000259" key="9">
    <source>
        <dbReference type="PROSITE" id="PS50035"/>
    </source>
</evidence>
<dbReference type="GO" id="GO:0016042">
    <property type="term" value="P:lipid catabolic process"/>
    <property type="evidence" value="ECO:0007669"/>
    <property type="project" value="UniProtKB-KW"/>
</dbReference>
<evidence type="ECO:0000256" key="4">
    <source>
        <dbReference type="ARBA" id="ARBA00038012"/>
    </source>
</evidence>
<evidence type="ECO:0000256" key="3">
    <source>
        <dbReference type="ARBA" id="ARBA00023098"/>
    </source>
</evidence>
<comment type="similarity">
    <text evidence="4">Belongs to the phospholipase D family. MitoPLD/Zucchini subfamily.</text>
</comment>
<dbReference type="PANTHER" id="PTHR43856:SF1">
    <property type="entry name" value="MITOCHONDRIAL CARDIOLIPIN HYDROLASE"/>
    <property type="match status" value="1"/>
</dbReference>
<proteinExistence type="inferred from homology"/>
<keyword evidence="12" id="KW-1185">Reference proteome</keyword>
<protein>
    <recommendedName>
        <fullName evidence="5">Mitochondrial cardiolipin hydrolase</fullName>
    </recommendedName>
    <alternativeName>
        <fullName evidence="6">Mitochondrial phospholipase</fullName>
    </alternativeName>
</protein>
<comment type="caution">
    <text evidence="11">The sequence shown here is derived from an EMBL/GenBank/DDBJ whole genome shotgun (WGS) entry which is preliminary data.</text>
</comment>
<evidence type="ECO:0000313" key="12">
    <source>
        <dbReference type="Proteomes" id="UP001159428"/>
    </source>
</evidence>
<organism evidence="11 12">
    <name type="scientific">Pocillopora meandrina</name>
    <dbReference type="NCBI Taxonomy" id="46732"/>
    <lineage>
        <taxon>Eukaryota</taxon>
        <taxon>Metazoa</taxon>
        <taxon>Cnidaria</taxon>
        <taxon>Anthozoa</taxon>
        <taxon>Hexacorallia</taxon>
        <taxon>Scleractinia</taxon>
        <taxon>Astrocoeniina</taxon>
        <taxon>Pocilloporidae</taxon>
        <taxon>Pocillopora</taxon>
    </lineage>
</organism>
<dbReference type="CDD" id="cd09171">
    <property type="entry name" value="PLDc_vPLD6_like"/>
    <property type="match status" value="1"/>
</dbReference>
<keyword evidence="7" id="KW-0479">Metal-binding</keyword>
<feature type="transmembrane region" description="Helical" evidence="8">
    <location>
        <begin position="20"/>
        <end position="41"/>
    </location>
</feature>
<dbReference type="PANTHER" id="PTHR43856">
    <property type="entry name" value="CARDIOLIPIN HYDROLASE"/>
    <property type="match status" value="1"/>
</dbReference>